<dbReference type="AlphaFoldDB" id="A0A8X6QMB5"/>
<dbReference type="EMBL" id="BMAW01032647">
    <property type="protein sequence ID" value="GFU26537.1"/>
    <property type="molecule type" value="Genomic_DNA"/>
</dbReference>
<proteinExistence type="predicted"/>
<sequence>MIDNAIIWSVGHFGKLADIFWVLPLATEMRVTSSEPQATGDLFTIFFIVPQSNKSIGDTFGDRDNQSIGPVYQTSELQISLSGKHARHLNNVLELHHAGITSVAVYQREHRSKNSVIQFQETKIRSYEHHNAGCNN</sequence>
<dbReference type="Proteomes" id="UP000887013">
    <property type="component" value="Unassembled WGS sequence"/>
</dbReference>
<organism evidence="1 2">
    <name type="scientific">Nephila pilipes</name>
    <name type="common">Giant wood spider</name>
    <name type="synonym">Nephila maculata</name>
    <dbReference type="NCBI Taxonomy" id="299642"/>
    <lineage>
        <taxon>Eukaryota</taxon>
        <taxon>Metazoa</taxon>
        <taxon>Ecdysozoa</taxon>
        <taxon>Arthropoda</taxon>
        <taxon>Chelicerata</taxon>
        <taxon>Arachnida</taxon>
        <taxon>Araneae</taxon>
        <taxon>Araneomorphae</taxon>
        <taxon>Entelegynae</taxon>
        <taxon>Araneoidea</taxon>
        <taxon>Nephilidae</taxon>
        <taxon>Nephila</taxon>
    </lineage>
</organism>
<comment type="caution">
    <text evidence="1">The sequence shown here is derived from an EMBL/GenBank/DDBJ whole genome shotgun (WGS) entry which is preliminary data.</text>
</comment>
<name>A0A8X6QMB5_NEPPI</name>
<gene>
    <name evidence="1" type="ORF">NPIL_637301</name>
</gene>
<evidence type="ECO:0000313" key="1">
    <source>
        <dbReference type="EMBL" id="GFU26537.1"/>
    </source>
</evidence>
<accession>A0A8X6QMB5</accession>
<protein>
    <submittedName>
        <fullName evidence="1">Uncharacterized protein</fullName>
    </submittedName>
</protein>
<evidence type="ECO:0000313" key="2">
    <source>
        <dbReference type="Proteomes" id="UP000887013"/>
    </source>
</evidence>
<reference evidence="1" key="1">
    <citation type="submission" date="2020-08" db="EMBL/GenBank/DDBJ databases">
        <title>Multicomponent nature underlies the extraordinary mechanical properties of spider dragline silk.</title>
        <authorList>
            <person name="Kono N."/>
            <person name="Nakamura H."/>
            <person name="Mori M."/>
            <person name="Yoshida Y."/>
            <person name="Ohtoshi R."/>
            <person name="Malay A.D."/>
            <person name="Moran D.A.P."/>
            <person name="Tomita M."/>
            <person name="Numata K."/>
            <person name="Arakawa K."/>
        </authorList>
    </citation>
    <scope>NUCLEOTIDE SEQUENCE</scope>
</reference>
<keyword evidence="2" id="KW-1185">Reference proteome</keyword>